<name>A0AA39W2A7_ACESA</name>
<dbReference type="SMART" id="SM00473">
    <property type="entry name" value="PAN_AP"/>
    <property type="match status" value="1"/>
</dbReference>
<evidence type="ECO:0000256" key="1">
    <source>
        <dbReference type="ARBA" id="ARBA00022729"/>
    </source>
</evidence>
<dbReference type="Pfam" id="PF08276">
    <property type="entry name" value="PAN_2"/>
    <property type="match status" value="1"/>
</dbReference>
<keyword evidence="3" id="KW-0472">Membrane</keyword>
<evidence type="ECO:0000259" key="4">
    <source>
        <dbReference type="PROSITE" id="PS50948"/>
    </source>
</evidence>
<feature type="transmembrane region" description="Helical" evidence="3">
    <location>
        <begin position="288"/>
        <end position="309"/>
    </location>
</feature>
<evidence type="ECO:0000313" key="6">
    <source>
        <dbReference type="Proteomes" id="UP001168877"/>
    </source>
</evidence>
<keyword evidence="3" id="KW-1133">Transmembrane helix</keyword>
<keyword evidence="2" id="KW-1015">Disulfide bond</keyword>
<dbReference type="Pfam" id="PF00954">
    <property type="entry name" value="S_locus_glycop"/>
    <property type="match status" value="1"/>
</dbReference>
<keyword evidence="1" id="KW-0732">Signal</keyword>
<gene>
    <name evidence="5" type="ORF">LWI29_024825</name>
</gene>
<dbReference type="PANTHER" id="PTHR32444:SF247">
    <property type="entry name" value="OS01G0958200 PROTEIN"/>
    <property type="match status" value="1"/>
</dbReference>
<dbReference type="Proteomes" id="UP001168877">
    <property type="component" value="Unassembled WGS sequence"/>
</dbReference>
<evidence type="ECO:0000313" key="5">
    <source>
        <dbReference type="EMBL" id="KAK0601497.1"/>
    </source>
</evidence>
<dbReference type="InterPro" id="IPR003609">
    <property type="entry name" value="Pan_app"/>
</dbReference>
<evidence type="ECO:0000256" key="2">
    <source>
        <dbReference type="ARBA" id="ARBA00023157"/>
    </source>
</evidence>
<reference evidence="5" key="2">
    <citation type="submission" date="2023-06" db="EMBL/GenBank/DDBJ databases">
        <authorList>
            <person name="Swenson N.G."/>
            <person name="Wegrzyn J.L."/>
            <person name="Mcevoy S.L."/>
        </authorList>
    </citation>
    <scope>NUCLEOTIDE SEQUENCE</scope>
    <source>
        <strain evidence="5">NS2018</strain>
        <tissue evidence="5">Leaf</tissue>
    </source>
</reference>
<dbReference type="PROSITE" id="PS50948">
    <property type="entry name" value="PAN"/>
    <property type="match status" value="1"/>
</dbReference>
<dbReference type="AlphaFoldDB" id="A0AA39W2A7"/>
<dbReference type="CDD" id="cd01098">
    <property type="entry name" value="PAN_AP_plant"/>
    <property type="match status" value="1"/>
</dbReference>
<reference evidence="5" key="1">
    <citation type="journal article" date="2022" name="Plant J.">
        <title>Strategies of tolerance reflected in two North American maple genomes.</title>
        <authorList>
            <person name="McEvoy S.L."/>
            <person name="Sezen U.U."/>
            <person name="Trouern-Trend A."/>
            <person name="McMahon S.M."/>
            <person name="Schaberg P.G."/>
            <person name="Yang J."/>
            <person name="Wegrzyn J.L."/>
            <person name="Swenson N.G."/>
        </authorList>
    </citation>
    <scope>NUCLEOTIDE SEQUENCE</scope>
    <source>
        <strain evidence="5">NS2018</strain>
    </source>
</reference>
<keyword evidence="3" id="KW-0812">Transmembrane</keyword>
<protein>
    <recommendedName>
        <fullName evidence="4">Apple domain-containing protein</fullName>
    </recommendedName>
</protein>
<sequence length="343" mass="38739">MQFSTVVDAATDSISQGQNITHSESIVSAGDPSLGTEELKMDPKQPNEYFIRTGSQILWRSGVWNGEVFTMIPEMRPNSKINFSHHSDENETYFTYSVKDSTISRLLLDMSGQIKQSNCEQITETFCQCLQGFRPSDSLKRLNQSSGCVRRIPLQCEDNSDNGDEDRFLRMNNVKIPYGAKESKVQAAEECKLACFNDCACTAYAYNEKAVCSLWHVEMLNLIQLSKDHPNGHTLYLKLAASEFQIPRGNLISLNLSVSEKNEYYFTVSASGLTFFDNIFLDVGEKKLIWVIALVVALAVLLPASYIIYRWRRKLKEKGNLLMPILLFGVCTCVCCVYVCVFI</sequence>
<comment type="caution">
    <text evidence="5">The sequence shown here is derived from an EMBL/GenBank/DDBJ whole genome shotgun (WGS) entry which is preliminary data.</text>
</comment>
<dbReference type="PANTHER" id="PTHR32444">
    <property type="entry name" value="BULB-TYPE LECTIN DOMAIN-CONTAINING PROTEIN"/>
    <property type="match status" value="1"/>
</dbReference>
<dbReference type="InterPro" id="IPR000858">
    <property type="entry name" value="S_locus_glycoprot_dom"/>
</dbReference>
<accession>A0AA39W2A7</accession>
<feature type="domain" description="Apple" evidence="4">
    <location>
        <begin position="156"/>
        <end position="240"/>
    </location>
</feature>
<dbReference type="EMBL" id="JAUESC010000003">
    <property type="protein sequence ID" value="KAK0601497.1"/>
    <property type="molecule type" value="Genomic_DNA"/>
</dbReference>
<proteinExistence type="predicted"/>
<keyword evidence="6" id="KW-1185">Reference proteome</keyword>
<feature type="transmembrane region" description="Helical" evidence="3">
    <location>
        <begin position="321"/>
        <end position="341"/>
    </location>
</feature>
<organism evidence="5 6">
    <name type="scientific">Acer saccharum</name>
    <name type="common">Sugar maple</name>
    <dbReference type="NCBI Taxonomy" id="4024"/>
    <lineage>
        <taxon>Eukaryota</taxon>
        <taxon>Viridiplantae</taxon>
        <taxon>Streptophyta</taxon>
        <taxon>Embryophyta</taxon>
        <taxon>Tracheophyta</taxon>
        <taxon>Spermatophyta</taxon>
        <taxon>Magnoliopsida</taxon>
        <taxon>eudicotyledons</taxon>
        <taxon>Gunneridae</taxon>
        <taxon>Pentapetalae</taxon>
        <taxon>rosids</taxon>
        <taxon>malvids</taxon>
        <taxon>Sapindales</taxon>
        <taxon>Sapindaceae</taxon>
        <taxon>Hippocastanoideae</taxon>
        <taxon>Acereae</taxon>
        <taxon>Acer</taxon>
    </lineage>
</organism>
<dbReference type="GO" id="GO:0048544">
    <property type="term" value="P:recognition of pollen"/>
    <property type="evidence" value="ECO:0007669"/>
    <property type="project" value="InterPro"/>
</dbReference>
<evidence type="ECO:0000256" key="3">
    <source>
        <dbReference type="SAM" id="Phobius"/>
    </source>
</evidence>